<dbReference type="EMBL" id="WMIG01000013">
    <property type="protein sequence ID" value="MTH61223.1"/>
    <property type="molecule type" value="Genomic_DNA"/>
</dbReference>
<keyword evidence="3" id="KW-0067">ATP-binding</keyword>
<comment type="caution">
    <text evidence="6">The sequence shown here is derived from an EMBL/GenBank/DDBJ whole genome shotgun (WGS) entry which is preliminary data.</text>
</comment>
<evidence type="ECO:0000256" key="2">
    <source>
        <dbReference type="ARBA" id="ARBA00022741"/>
    </source>
</evidence>
<keyword evidence="7" id="KW-1185">Reference proteome</keyword>
<dbReference type="Gene3D" id="3.40.50.300">
    <property type="entry name" value="P-loop containing nucleotide triphosphate hydrolases"/>
    <property type="match status" value="1"/>
</dbReference>
<dbReference type="Pfam" id="PF02562">
    <property type="entry name" value="PhoH"/>
    <property type="match status" value="1"/>
</dbReference>
<dbReference type="PANTHER" id="PTHR30473:SF3">
    <property type="entry name" value="PROTEIN PHOH"/>
    <property type="match status" value="1"/>
</dbReference>
<evidence type="ECO:0000256" key="1">
    <source>
        <dbReference type="ARBA" id="ARBA00010393"/>
    </source>
</evidence>
<dbReference type="InterPro" id="IPR051451">
    <property type="entry name" value="PhoH2-like"/>
</dbReference>
<gene>
    <name evidence="6" type="ORF">GL300_18590</name>
</gene>
<feature type="region of interest" description="Disordered" evidence="4">
    <location>
        <begin position="1"/>
        <end position="46"/>
    </location>
</feature>
<keyword evidence="2" id="KW-0547">Nucleotide-binding</keyword>
<dbReference type="SUPFAM" id="SSF52540">
    <property type="entry name" value="P-loop containing nucleoside triphosphate hydrolases"/>
    <property type="match status" value="1"/>
</dbReference>
<organism evidence="6 7">
    <name type="scientific">Paracoccus litorisediminis</name>
    <dbReference type="NCBI Taxonomy" id="2006130"/>
    <lineage>
        <taxon>Bacteria</taxon>
        <taxon>Pseudomonadati</taxon>
        <taxon>Pseudomonadota</taxon>
        <taxon>Alphaproteobacteria</taxon>
        <taxon>Rhodobacterales</taxon>
        <taxon>Paracoccaceae</taxon>
        <taxon>Paracoccus</taxon>
    </lineage>
</organism>
<reference evidence="6 7" key="1">
    <citation type="submission" date="2019-11" db="EMBL/GenBank/DDBJ databases">
        <authorList>
            <person name="Dong K."/>
        </authorList>
    </citation>
    <scope>NUCLEOTIDE SEQUENCE [LARGE SCALE GENOMIC DNA]</scope>
    <source>
        <strain evidence="6 7">NBRC 112902</strain>
    </source>
</reference>
<dbReference type="Proteomes" id="UP000449846">
    <property type="component" value="Unassembled WGS sequence"/>
</dbReference>
<feature type="domain" description="PhoH-like protein" evidence="5">
    <location>
        <begin position="54"/>
        <end position="254"/>
    </location>
</feature>
<dbReference type="InterPro" id="IPR027417">
    <property type="entry name" value="P-loop_NTPase"/>
</dbReference>
<evidence type="ECO:0000313" key="6">
    <source>
        <dbReference type="EMBL" id="MTH61223.1"/>
    </source>
</evidence>
<dbReference type="AlphaFoldDB" id="A0A844HLR5"/>
<sequence length="255" mass="28757">MTKAPKTAARQARRATRAAKREETRSQRRHQTHQTFEDRFTSPPAKPVTEPLVALTEAQADYGDLIEEKRITFGIGPAGTGKTYYATRLAAEALDRREIRKIYLTRPAVEAGESLGFLPGDLDEKYEPYLRPFKDALNDHFGAGHVEYLIKSKVIEPVPLGFLRGATIKNAWMLADEMQNATKSQMKMLLTRIGKDAKFIINGDLRQIDIDERSSGLEDAVKRTRKVEHVGAIEFTRADVVRDDIVQDILAVYDN</sequence>
<dbReference type="GO" id="GO:0005524">
    <property type="term" value="F:ATP binding"/>
    <property type="evidence" value="ECO:0007669"/>
    <property type="project" value="UniProtKB-KW"/>
</dbReference>
<dbReference type="InterPro" id="IPR003714">
    <property type="entry name" value="PhoH"/>
</dbReference>
<evidence type="ECO:0000313" key="7">
    <source>
        <dbReference type="Proteomes" id="UP000449846"/>
    </source>
</evidence>
<evidence type="ECO:0000256" key="4">
    <source>
        <dbReference type="SAM" id="MobiDB-lite"/>
    </source>
</evidence>
<dbReference type="GO" id="GO:0005829">
    <property type="term" value="C:cytosol"/>
    <property type="evidence" value="ECO:0007669"/>
    <property type="project" value="TreeGrafter"/>
</dbReference>
<proteinExistence type="inferred from homology"/>
<evidence type="ECO:0000256" key="3">
    <source>
        <dbReference type="ARBA" id="ARBA00022840"/>
    </source>
</evidence>
<evidence type="ECO:0000259" key="5">
    <source>
        <dbReference type="Pfam" id="PF02562"/>
    </source>
</evidence>
<accession>A0A844HLR5</accession>
<feature type="compositionally biased region" description="Low complexity" evidence="4">
    <location>
        <begin position="1"/>
        <end position="10"/>
    </location>
</feature>
<dbReference type="OrthoDB" id="9805148at2"/>
<protein>
    <submittedName>
        <fullName evidence="6">AAA family ATPase</fullName>
    </submittedName>
</protein>
<dbReference type="PANTHER" id="PTHR30473">
    <property type="entry name" value="PROTEIN PHOH"/>
    <property type="match status" value="1"/>
</dbReference>
<dbReference type="RefSeq" id="WP_155041163.1">
    <property type="nucleotide sequence ID" value="NZ_WMIG01000013.1"/>
</dbReference>
<name>A0A844HLR5_9RHOB</name>
<comment type="similarity">
    <text evidence="1">Belongs to the PhoH family.</text>
</comment>